<proteinExistence type="predicted"/>
<dbReference type="Pfam" id="PF01345">
    <property type="entry name" value="DUF11"/>
    <property type="match status" value="1"/>
</dbReference>
<reference evidence="4" key="1">
    <citation type="submission" date="2022-09" db="EMBL/GenBank/DDBJ databases">
        <title>genome sequence of Deinococcus rubellus.</title>
        <authorList>
            <person name="Srinivasan S."/>
        </authorList>
    </citation>
    <scope>NUCLEOTIDE SEQUENCE</scope>
    <source>
        <strain evidence="4">Ant6</strain>
    </source>
</reference>
<dbReference type="EMBL" id="CP104213">
    <property type="protein sequence ID" value="UWX64155.1"/>
    <property type="molecule type" value="Genomic_DNA"/>
</dbReference>
<feature type="region of interest" description="Disordered" evidence="1">
    <location>
        <begin position="35"/>
        <end position="81"/>
    </location>
</feature>
<feature type="signal peptide" evidence="2">
    <location>
        <begin position="1"/>
        <end position="20"/>
    </location>
</feature>
<protein>
    <recommendedName>
        <fullName evidence="3">DUF11 domain-containing protein</fullName>
    </recommendedName>
</protein>
<dbReference type="Proteomes" id="UP001060261">
    <property type="component" value="Chromosome"/>
</dbReference>
<evidence type="ECO:0000313" key="4">
    <source>
        <dbReference type="EMBL" id="UWX64155.1"/>
    </source>
</evidence>
<evidence type="ECO:0000256" key="2">
    <source>
        <dbReference type="SAM" id="SignalP"/>
    </source>
</evidence>
<feature type="domain" description="DUF11" evidence="3">
    <location>
        <begin position="254"/>
        <end position="363"/>
    </location>
</feature>
<dbReference type="InterPro" id="IPR001434">
    <property type="entry name" value="OmcB-like_DUF11"/>
</dbReference>
<evidence type="ECO:0000256" key="1">
    <source>
        <dbReference type="SAM" id="MobiDB-lite"/>
    </source>
</evidence>
<name>A0ABY5YGF0_9DEIO</name>
<evidence type="ECO:0000313" key="5">
    <source>
        <dbReference type="Proteomes" id="UP001060261"/>
    </source>
</evidence>
<evidence type="ECO:0000259" key="3">
    <source>
        <dbReference type="Pfam" id="PF01345"/>
    </source>
</evidence>
<feature type="chain" id="PRO_5045622258" description="DUF11 domain-containing protein" evidence="2">
    <location>
        <begin position="21"/>
        <end position="1014"/>
    </location>
</feature>
<feature type="compositionally biased region" description="Polar residues" evidence="1">
    <location>
        <begin position="65"/>
        <end position="78"/>
    </location>
</feature>
<keyword evidence="2" id="KW-0732">Signal</keyword>
<feature type="compositionally biased region" description="Polar residues" evidence="1">
    <location>
        <begin position="35"/>
        <end position="45"/>
    </location>
</feature>
<dbReference type="RefSeq" id="WP_260560430.1">
    <property type="nucleotide sequence ID" value="NZ_BAABEC010000020.1"/>
</dbReference>
<organism evidence="4 5">
    <name type="scientific">Deinococcus rubellus</name>
    <dbReference type="NCBI Taxonomy" id="1889240"/>
    <lineage>
        <taxon>Bacteria</taxon>
        <taxon>Thermotogati</taxon>
        <taxon>Deinococcota</taxon>
        <taxon>Deinococci</taxon>
        <taxon>Deinococcales</taxon>
        <taxon>Deinococcaceae</taxon>
        <taxon>Deinococcus</taxon>
    </lineage>
</organism>
<dbReference type="NCBIfam" id="TIGR01451">
    <property type="entry name" value="B_ant_repeat"/>
    <property type="match status" value="2"/>
</dbReference>
<keyword evidence="5" id="KW-1185">Reference proteome</keyword>
<sequence length="1014" mass="101786">MNRFKHLALLVGLAMGSALAAGTAPGTNIANTATASYTDPDSAAQTTSSNTVTTRVSPKGGFSITLDQTSQTTPSTGNDAGIDGTLQKLGSAGQTVVYDYTITNDGNYSDTYTLSTALAANAVTGLTAGNYTYATAPGPDGLYGTGDDVLVPVDGITLAPGASTTFHMVLKVPNSALTTQIAYADPVGKATVTNVPDNSGNNGAAFTVGLAPESNNNFQYNKITINPSAAITATKTAKNVYTTYTVGAANTPAATTYKPKVGDFIEYEITATNGSSTNAASSVTVTDTLPVGTTYTTSSFKASTGSSSNTGSTYTFTPTGGTLAASGTITIDVVVQVTALASTVAPANINNPVVNVATVNYTDPGLGAQTPVPATSGPTNVAGVGIGPIGYPTGAATGSFTATEPAPNATSLQVTRTGTGIANDGTGGPGNDLSTISSAIVNANTTTTDIIFPGTVSNIGTAADTFTFSSTVDKNKTGGTPTVTYYSDSAATVAITDTGSLAAGASFTYYVKLTLPAATPTYTGSAASPAVGLTVTATSGNNASVKDVTTDALLSTDRRSTLVGNNNNTPLDNNGAPDLTKLVQNVTPTGSAQEISYPIDLVNTGATDDTVTPVGSLNIPTVATPGGTPTNITYYLANSDGTRGALITSTVSVPAGQEVTILAVVTVPADALPTATDTGVALNQTFTSTQNGATAFNPNTTTVSALSTGDLLTIGTNNSFTFSPDDSSRITAVGSHIYSHTLTNTSANTTINGGLFTVALDNAYRTSTTPAGSGLTDSGSSLDSGTQSDFVLTYSSTLGGTYTSTLPAISTLAPGASQTLFVKVANTNSNNVGAVNDVVFQAAPTFSVGTATVQFVEDVTLVKSTGTSTDTPPATTDYALKPLKTVKTCADAACATVNDTTGATAKPGDYLQYTLVTTNNRLTAATLNKAFISDTVPTNTTFVSVSATSTQTGTILYSANGGSNWSVTAPTAATLPAVTQISVGVDTATNNSIDTNDGLDTGKTITIIFTVLVN</sequence>
<dbReference type="InterPro" id="IPR047589">
    <property type="entry name" value="DUF11_rpt"/>
</dbReference>
<feature type="compositionally biased region" description="Low complexity" evidence="1">
    <location>
        <begin position="46"/>
        <end position="57"/>
    </location>
</feature>
<accession>A0ABY5YGF0</accession>
<gene>
    <name evidence="4" type="ORF">N0D28_00290</name>
</gene>